<dbReference type="GO" id="GO:0005975">
    <property type="term" value="P:carbohydrate metabolic process"/>
    <property type="evidence" value="ECO:0007669"/>
    <property type="project" value="InterPro"/>
</dbReference>
<dbReference type="Gene3D" id="2.60.120.200">
    <property type="match status" value="1"/>
</dbReference>
<evidence type="ECO:0000313" key="2">
    <source>
        <dbReference type="EMBL" id="PJC28936.1"/>
    </source>
</evidence>
<sequence>MKKIFLCLLTAGIFNFLSTKITPSVKAQSVAWFDSSWGYRQEITIDHTKVANTDLVDFPVLISKLDSSLRNLANNGHVGQNDGGDFVFTGGDGVSKLDHEVEKYNPATGQLITWVRIPTLSPNTDTIVYLYYGNQNCPKQWNRAGVWDNNYLAVYHLSETSGKHFDSTTNGKNSTAVAVARQGADIGIIGPADEFNGKSNWINLPAIGFAGNKATLEGWAKSDVTAGSHQIVARFYQQQMIGMYSGSWATFINPGGFGAISGGKPDSGWHHIVGTYNGSLTTANLKLYRDGNQVDTSNGTGIITNDTKSWQIGAGNYWDGIIDEVRISKTPRSADWIKTEYLNQSNPAAFLTFGNEEGSQQVPTPTLIPTTTLTPTPTPTVNPVGWNYTLTIPTADHQDYGLSYPATYVFNLPAGLSETTVYKKYLISDSWSPLPQKNAGELFNGVEAARFDFPANKAYVSVAFSDQSNEIYLLFKDAPGNKIAVVFDKIALYYDNRQAAAVFTADDWMAYYSYPEFITASNEFQARGLWLTVSIVTGEHYPASWAGIQQELDEGYIEPASHSKTHPNLPYKDYDAEIGGSAADLKNNLTLPPLNRKGTSEYIYAWIEPGCAINDIVRQKLGYYKYLTDRGGWGSTAFPAWDLTNGTYGRTFINVWMDPEGTSDLSTLNSAFDQTYQAGGIYHAFFHPAAIDWSANGYALKHFDYVKGRSDVWYTGFGHLYAYHYLQERGKVSVIPSN</sequence>
<feature type="domain" description="DUF2341" evidence="1">
    <location>
        <begin position="82"/>
        <end position="168"/>
    </location>
</feature>
<protein>
    <recommendedName>
        <fullName evidence="1">DUF2341 domain-containing protein</fullName>
    </recommendedName>
</protein>
<organism evidence="2 3">
    <name type="scientific">Candidatus Shapirobacteria bacterium CG_4_9_14_0_2_um_filter_40_11</name>
    <dbReference type="NCBI Taxonomy" id="1974876"/>
    <lineage>
        <taxon>Bacteria</taxon>
        <taxon>Candidatus Shapironibacteriota</taxon>
    </lineage>
</organism>
<name>A0A2M8EV36_9BACT</name>
<proteinExistence type="predicted"/>
<dbReference type="InterPro" id="IPR013320">
    <property type="entry name" value="ConA-like_dom_sf"/>
</dbReference>
<dbReference type="SUPFAM" id="SSF88713">
    <property type="entry name" value="Glycoside hydrolase/deacetylase"/>
    <property type="match status" value="1"/>
</dbReference>
<dbReference type="Pfam" id="PF10102">
    <property type="entry name" value="DUF2341"/>
    <property type="match status" value="1"/>
</dbReference>
<dbReference type="Gene3D" id="3.20.20.370">
    <property type="entry name" value="Glycoside hydrolase/deacetylase"/>
    <property type="match status" value="1"/>
</dbReference>
<accession>A0A2M8EV36</accession>
<evidence type="ECO:0000259" key="1">
    <source>
        <dbReference type="Pfam" id="PF10102"/>
    </source>
</evidence>
<dbReference type="InterPro" id="IPR018765">
    <property type="entry name" value="DUF2341"/>
</dbReference>
<evidence type="ECO:0000313" key="3">
    <source>
        <dbReference type="Proteomes" id="UP000230885"/>
    </source>
</evidence>
<dbReference type="InterPro" id="IPR011330">
    <property type="entry name" value="Glyco_hydro/deAcase_b/a-brl"/>
</dbReference>
<reference evidence="3" key="1">
    <citation type="submission" date="2017-09" db="EMBL/GenBank/DDBJ databases">
        <title>Depth-based differentiation of microbial function through sediment-hosted aquifers and enrichment of novel symbionts in the deep terrestrial subsurface.</title>
        <authorList>
            <person name="Probst A.J."/>
            <person name="Ladd B."/>
            <person name="Jarett J.K."/>
            <person name="Geller-Mcgrath D.E."/>
            <person name="Sieber C.M.K."/>
            <person name="Emerson J.B."/>
            <person name="Anantharaman K."/>
            <person name="Thomas B.C."/>
            <person name="Malmstrom R."/>
            <person name="Stieglmeier M."/>
            <person name="Klingl A."/>
            <person name="Woyke T."/>
            <person name="Ryan C.M."/>
            <person name="Banfield J.F."/>
        </authorList>
    </citation>
    <scope>NUCLEOTIDE SEQUENCE [LARGE SCALE GENOMIC DNA]</scope>
</reference>
<dbReference type="Pfam" id="PF13385">
    <property type="entry name" value="Laminin_G_3"/>
    <property type="match status" value="1"/>
</dbReference>
<dbReference type="AlphaFoldDB" id="A0A2M8EV36"/>
<gene>
    <name evidence="2" type="ORF">CO053_02020</name>
</gene>
<dbReference type="SUPFAM" id="SSF49899">
    <property type="entry name" value="Concanavalin A-like lectins/glucanases"/>
    <property type="match status" value="1"/>
</dbReference>
<dbReference type="Proteomes" id="UP000230885">
    <property type="component" value="Unassembled WGS sequence"/>
</dbReference>
<comment type="caution">
    <text evidence="2">The sequence shown here is derived from an EMBL/GenBank/DDBJ whole genome shotgun (WGS) entry which is preliminary data.</text>
</comment>
<dbReference type="EMBL" id="PFSE01000029">
    <property type="protein sequence ID" value="PJC28936.1"/>
    <property type="molecule type" value="Genomic_DNA"/>
</dbReference>